<evidence type="ECO:0000313" key="3">
    <source>
        <dbReference type="EMBL" id="CAB4783595.1"/>
    </source>
</evidence>
<dbReference type="EMBL" id="CAFAAG010000002">
    <property type="protein sequence ID" value="CAB4783595.1"/>
    <property type="molecule type" value="Genomic_DNA"/>
</dbReference>
<reference evidence="3" key="1">
    <citation type="submission" date="2020-05" db="EMBL/GenBank/DDBJ databases">
        <authorList>
            <person name="Chiriac C."/>
            <person name="Salcher M."/>
            <person name="Ghai R."/>
            <person name="Kavagutti S V."/>
        </authorList>
    </citation>
    <scope>NUCLEOTIDE SEQUENCE</scope>
</reference>
<sequence>MGQITKAHHTGLTVRSLEKSMHFYNEILGFETVFAWNPREPYIAKLVGYPTVDLHSAILRIPGSDVFLELLEYRNVESEEINPGNANVGTAHIAFFVDDLDSLYKSLTERGVQSISEPVIPTIGPNKGGRAVYMIDPDGFRVELIQSSMSFGDYQPEPISGPAGCC</sequence>
<dbReference type="GO" id="GO:0004493">
    <property type="term" value="F:methylmalonyl-CoA epimerase activity"/>
    <property type="evidence" value="ECO:0007669"/>
    <property type="project" value="TreeGrafter"/>
</dbReference>
<dbReference type="Pfam" id="PF00903">
    <property type="entry name" value="Glyoxalase"/>
    <property type="match status" value="1"/>
</dbReference>
<evidence type="ECO:0000259" key="2">
    <source>
        <dbReference type="PROSITE" id="PS51819"/>
    </source>
</evidence>
<dbReference type="InterPro" id="IPR004360">
    <property type="entry name" value="Glyas_Fos-R_dOase_dom"/>
</dbReference>
<dbReference type="InterPro" id="IPR037523">
    <property type="entry name" value="VOC_core"/>
</dbReference>
<dbReference type="GO" id="GO:0004462">
    <property type="term" value="F:lactoylglutathione lyase activity"/>
    <property type="evidence" value="ECO:0007669"/>
    <property type="project" value="InterPro"/>
</dbReference>
<dbReference type="PROSITE" id="PS51819">
    <property type="entry name" value="VOC"/>
    <property type="match status" value="1"/>
</dbReference>
<accession>A0A6J6WJY2</accession>
<dbReference type="Gene3D" id="3.10.180.10">
    <property type="entry name" value="2,3-Dihydroxybiphenyl 1,2-Dioxygenase, domain 1"/>
    <property type="match status" value="1"/>
</dbReference>
<dbReference type="GO" id="GO:0046872">
    <property type="term" value="F:metal ion binding"/>
    <property type="evidence" value="ECO:0007669"/>
    <property type="project" value="UniProtKB-KW"/>
</dbReference>
<dbReference type="GO" id="GO:0046491">
    <property type="term" value="P:L-methylmalonyl-CoA metabolic process"/>
    <property type="evidence" value="ECO:0007669"/>
    <property type="project" value="TreeGrafter"/>
</dbReference>
<keyword evidence="1" id="KW-0479">Metal-binding</keyword>
<dbReference type="AlphaFoldDB" id="A0A6J6WJY2"/>
<organism evidence="3">
    <name type="scientific">freshwater metagenome</name>
    <dbReference type="NCBI Taxonomy" id="449393"/>
    <lineage>
        <taxon>unclassified sequences</taxon>
        <taxon>metagenomes</taxon>
        <taxon>ecological metagenomes</taxon>
    </lineage>
</organism>
<dbReference type="SUPFAM" id="SSF54593">
    <property type="entry name" value="Glyoxalase/Bleomycin resistance protein/Dihydroxybiphenyl dioxygenase"/>
    <property type="match status" value="1"/>
</dbReference>
<dbReference type="InterPro" id="IPR029068">
    <property type="entry name" value="Glyas_Bleomycin-R_OHBP_Dase"/>
</dbReference>
<protein>
    <submittedName>
        <fullName evidence="3">Unannotated protein</fullName>
    </submittedName>
</protein>
<proteinExistence type="predicted"/>
<evidence type="ECO:0000256" key="1">
    <source>
        <dbReference type="ARBA" id="ARBA00022723"/>
    </source>
</evidence>
<feature type="domain" description="VOC" evidence="2">
    <location>
        <begin position="6"/>
        <end position="147"/>
    </location>
</feature>
<dbReference type="PANTHER" id="PTHR43048">
    <property type="entry name" value="METHYLMALONYL-COA EPIMERASE"/>
    <property type="match status" value="1"/>
</dbReference>
<dbReference type="PANTHER" id="PTHR43048:SF3">
    <property type="entry name" value="METHYLMALONYL-COA EPIMERASE, MITOCHONDRIAL"/>
    <property type="match status" value="1"/>
</dbReference>
<gene>
    <name evidence="3" type="ORF">UFOPK2975_00064</name>
</gene>
<dbReference type="InterPro" id="IPR018146">
    <property type="entry name" value="Glyoxalase_1_CS"/>
</dbReference>
<dbReference type="PROSITE" id="PS00934">
    <property type="entry name" value="GLYOXALASE_I_1"/>
    <property type="match status" value="1"/>
</dbReference>
<name>A0A6J6WJY2_9ZZZZ</name>
<dbReference type="InterPro" id="IPR051785">
    <property type="entry name" value="MMCE/EMCE_epimerase"/>
</dbReference>